<evidence type="ECO:0000259" key="2">
    <source>
        <dbReference type="Pfam" id="PF02517"/>
    </source>
</evidence>
<dbReference type="PANTHER" id="PTHR36435:SF1">
    <property type="entry name" value="CAAX AMINO TERMINAL PROTEASE FAMILY PROTEIN"/>
    <property type="match status" value="1"/>
</dbReference>
<evidence type="ECO:0000313" key="3">
    <source>
        <dbReference type="EMBL" id="WBO83185.1"/>
    </source>
</evidence>
<feature type="transmembrane region" description="Helical" evidence="1">
    <location>
        <begin position="140"/>
        <end position="159"/>
    </location>
</feature>
<protein>
    <submittedName>
        <fullName evidence="3">Type II CAAX endopeptidase family protein</fullName>
    </submittedName>
</protein>
<feature type="transmembrane region" description="Helical" evidence="1">
    <location>
        <begin position="191"/>
        <end position="207"/>
    </location>
</feature>
<evidence type="ECO:0000256" key="1">
    <source>
        <dbReference type="SAM" id="Phobius"/>
    </source>
</evidence>
<dbReference type="EMBL" id="CP115396">
    <property type="protein sequence ID" value="WBO83185.1"/>
    <property type="molecule type" value="Genomic_DNA"/>
</dbReference>
<feature type="transmembrane region" description="Helical" evidence="1">
    <location>
        <begin position="102"/>
        <end position="120"/>
    </location>
</feature>
<keyword evidence="1" id="KW-0812">Transmembrane</keyword>
<evidence type="ECO:0000313" key="4">
    <source>
        <dbReference type="Proteomes" id="UP001211872"/>
    </source>
</evidence>
<dbReference type="InterPro" id="IPR003675">
    <property type="entry name" value="Rce1/LyrA-like_dom"/>
</dbReference>
<dbReference type="RefSeq" id="WP_270125547.1">
    <property type="nucleotide sequence ID" value="NZ_CP115396.1"/>
</dbReference>
<name>A0ABY7PKW9_9BACT</name>
<feature type="transmembrane region" description="Helical" evidence="1">
    <location>
        <begin position="219"/>
        <end position="239"/>
    </location>
</feature>
<feature type="transmembrane region" description="Helical" evidence="1">
    <location>
        <begin position="74"/>
        <end position="96"/>
    </location>
</feature>
<keyword evidence="1" id="KW-1133">Transmembrane helix</keyword>
<feature type="domain" description="CAAX prenyl protease 2/Lysostaphin resistance protein A-like" evidence="2">
    <location>
        <begin position="110"/>
        <end position="203"/>
    </location>
</feature>
<gene>
    <name evidence="3" type="ORF">O9Z63_12430</name>
</gene>
<dbReference type="PANTHER" id="PTHR36435">
    <property type="entry name" value="SLR1288 PROTEIN"/>
    <property type="match status" value="1"/>
</dbReference>
<dbReference type="Proteomes" id="UP001211872">
    <property type="component" value="Chromosome"/>
</dbReference>
<keyword evidence="4" id="KW-1185">Reference proteome</keyword>
<feature type="transmembrane region" description="Helical" evidence="1">
    <location>
        <begin position="38"/>
        <end position="62"/>
    </location>
</feature>
<dbReference type="InterPro" id="IPR052710">
    <property type="entry name" value="CAAX_protease"/>
</dbReference>
<organism evidence="3 4">
    <name type="scientific">Hymenobacter yonginensis</name>
    <dbReference type="NCBI Taxonomy" id="748197"/>
    <lineage>
        <taxon>Bacteria</taxon>
        <taxon>Pseudomonadati</taxon>
        <taxon>Bacteroidota</taxon>
        <taxon>Cytophagia</taxon>
        <taxon>Cytophagales</taxon>
        <taxon>Hymenobacteraceae</taxon>
        <taxon>Hymenobacter</taxon>
    </lineage>
</organism>
<reference evidence="3 4" key="1">
    <citation type="journal article" date="2011" name="Int. J. Syst. Evol. Microbiol.">
        <title>Hymenobacter yonginensis sp. nov., isolated from a mesotrophic artificial lake.</title>
        <authorList>
            <person name="Joung Y."/>
            <person name="Cho S.H."/>
            <person name="Kim H."/>
            <person name="Kim S.B."/>
            <person name="Joh K."/>
        </authorList>
    </citation>
    <scope>NUCLEOTIDE SEQUENCE [LARGE SCALE GENOMIC DNA]</scope>
    <source>
        <strain evidence="3 4">KCTC 22745</strain>
    </source>
</reference>
<accession>A0ABY7PKW9</accession>
<keyword evidence="1" id="KW-0472">Membrane</keyword>
<sequence>MKKPVLAIVTLLTFLVAVYAPRFVNPWLGLVPGQLAPGLYVLYMALWWLGLPLLALSGLYGWRRAVPELGWQASMGVGLAMGLGCTLPMLLGYLAVFQLTSTTGTVLAGSLLRGAVWAGLGEETLFRGFLFGQLTRRVRFPWLLTILIESGIFATGHLYQSHDLASAVGVLAVTFGGGVWFGWLYKSWNNLWVPICLHIFMNAWWMLFDVSDSAVGNLWANVFRVLTIALSVAATLWYLRRPQQPAPAAALVA</sequence>
<feature type="transmembrane region" description="Helical" evidence="1">
    <location>
        <begin position="165"/>
        <end position="184"/>
    </location>
</feature>
<dbReference type="Pfam" id="PF02517">
    <property type="entry name" value="Rce1-like"/>
    <property type="match status" value="1"/>
</dbReference>
<proteinExistence type="predicted"/>